<dbReference type="InterPro" id="IPR052388">
    <property type="entry name" value="Peroxisomal_t2-enoyl-CoA_red"/>
</dbReference>
<dbReference type="PRINTS" id="PR00081">
    <property type="entry name" value="GDHRDH"/>
</dbReference>
<keyword evidence="24" id="KW-1185">Reference proteome</keyword>
<evidence type="ECO:0000256" key="9">
    <source>
        <dbReference type="ARBA" id="ARBA00023098"/>
    </source>
</evidence>
<evidence type="ECO:0000256" key="16">
    <source>
        <dbReference type="ARBA" id="ARBA00047570"/>
    </source>
</evidence>
<comment type="catalytic activity">
    <reaction evidence="17">
        <text>(2E)-tetradecenoyl-CoA + NADPH + H(+) = tetradecanoyl-CoA + NADP(+)</text>
        <dbReference type="Rhea" id="RHEA:44968"/>
        <dbReference type="ChEBI" id="CHEBI:15378"/>
        <dbReference type="ChEBI" id="CHEBI:57385"/>
        <dbReference type="ChEBI" id="CHEBI:57783"/>
        <dbReference type="ChEBI" id="CHEBI:58349"/>
        <dbReference type="ChEBI" id="CHEBI:61405"/>
    </reaction>
    <physiologicalReaction direction="left-to-right" evidence="17">
        <dbReference type="Rhea" id="RHEA:44969"/>
    </physiologicalReaction>
</comment>
<dbReference type="InterPro" id="IPR036291">
    <property type="entry name" value="NAD(P)-bd_dom_sf"/>
</dbReference>
<evidence type="ECO:0000256" key="5">
    <source>
        <dbReference type="ARBA" id="ARBA00022553"/>
    </source>
</evidence>
<evidence type="ECO:0000256" key="20">
    <source>
        <dbReference type="ARBA" id="ARBA00049386"/>
    </source>
</evidence>
<evidence type="ECO:0000256" key="2">
    <source>
        <dbReference type="ARBA" id="ARBA00005189"/>
    </source>
</evidence>
<keyword evidence="5" id="KW-0597">Phosphoprotein</keyword>
<dbReference type="PANTHER" id="PTHR24317">
    <property type="entry name" value="PEROXISOMAL TRANS-2-ENOYL-COA REDUCTASE"/>
    <property type="match status" value="1"/>
</dbReference>
<keyword evidence="8" id="KW-0560">Oxidoreductase</keyword>
<keyword evidence="6" id="KW-0276">Fatty acid metabolism</keyword>
<evidence type="ECO:0000313" key="23">
    <source>
        <dbReference type="EMBL" id="CAB3701507.1"/>
    </source>
</evidence>
<dbReference type="EMBL" id="CADIJQ010000003">
    <property type="protein sequence ID" value="CAB3701507.1"/>
    <property type="molecule type" value="Genomic_DNA"/>
</dbReference>
<evidence type="ECO:0000256" key="12">
    <source>
        <dbReference type="ARBA" id="ARBA00037124"/>
    </source>
</evidence>
<gene>
    <name evidence="23" type="ORF">LMG3441_02590</name>
</gene>
<evidence type="ECO:0000259" key="22">
    <source>
        <dbReference type="SMART" id="SM00822"/>
    </source>
</evidence>
<evidence type="ECO:0000256" key="21">
    <source>
        <dbReference type="ARBA" id="ARBA00049559"/>
    </source>
</evidence>
<dbReference type="SUPFAM" id="SSF51735">
    <property type="entry name" value="NAD(P)-binding Rossmann-fold domains"/>
    <property type="match status" value="1"/>
</dbReference>
<evidence type="ECO:0000313" key="24">
    <source>
        <dbReference type="Proteomes" id="UP000494269"/>
    </source>
</evidence>
<dbReference type="GO" id="GO:0019166">
    <property type="term" value="F:trans-2-enoyl-CoA reductase (NADPH) activity"/>
    <property type="evidence" value="ECO:0007669"/>
    <property type="project" value="UniProtKB-EC"/>
</dbReference>
<evidence type="ECO:0000256" key="1">
    <source>
        <dbReference type="ARBA" id="ARBA00004275"/>
    </source>
</evidence>
<evidence type="ECO:0000256" key="8">
    <source>
        <dbReference type="ARBA" id="ARBA00023002"/>
    </source>
</evidence>
<comment type="catalytic activity">
    <reaction evidence="21">
        <text>(2E)-octenoyl-CoA + NADPH + H(+) = octanoyl-CoA + NADP(+)</text>
        <dbReference type="Rhea" id="RHEA:44952"/>
        <dbReference type="ChEBI" id="CHEBI:15378"/>
        <dbReference type="ChEBI" id="CHEBI:57386"/>
        <dbReference type="ChEBI" id="CHEBI:57783"/>
        <dbReference type="ChEBI" id="CHEBI:58349"/>
        <dbReference type="ChEBI" id="CHEBI:62242"/>
    </reaction>
    <physiologicalReaction direction="left-to-right" evidence="21">
        <dbReference type="Rhea" id="RHEA:44953"/>
    </physiologicalReaction>
</comment>
<dbReference type="Proteomes" id="UP000494269">
    <property type="component" value="Unassembled WGS sequence"/>
</dbReference>
<dbReference type="AlphaFoldDB" id="A0A6S7A4S8"/>
<evidence type="ECO:0000256" key="15">
    <source>
        <dbReference type="ARBA" id="ARBA00041063"/>
    </source>
</evidence>
<dbReference type="SMART" id="SM00822">
    <property type="entry name" value="PKS_KR"/>
    <property type="match status" value="1"/>
</dbReference>
<keyword evidence="9" id="KW-0443">Lipid metabolism</keyword>
<comment type="subunit">
    <text evidence="13">Interacts with PEX5, probably required to target it into peroxisomes.</text>
</comment>
<comment type="subcellular location">
    <subcellularLocation>
        <location evidence="1">Peroxisome</location>
    </subcellularLocation>
</comment>
<organism evidence="23 24">
    <name type="scientific">Achromobacter kerstersii</name>
    <dbReference type="NCBI Taxonomy" id="1353890"/>
    <lineage>
        <taxon>Bacteria</taxon>
        <taxon>Pseudomonadati</taxon>
        <taxon>Pseudomonadota</taxon>
        <taxon>Betaproteobacteria</taxon>
        <taxon>Burkholderiales</taxon>
        <taxon>Alcaligenaceae</taxon>
        <taxon>Achromobacter</taxon>
    </lineage>
</organism>
<dbReference type="Gene3D" id="3.40.50.720">
    <property type="entry name" value="NAD(P)-binding Rossmann-like Domain"/>
    <property type="match status" value="1"/>
</dbReference>
<feature type="domain" description="Ketoreductase" evidence="22">
    <location>
        <begin position="38"/>
        <end position="183"/>
    </location>
</feature>
<comment type="pathway">
    <text evidence="2">Lipid metabolism.</text>
</comment>
<dbReference type="InterPro" id="IPR057326">
    <property type="entry name" value="KR_dom"/>
</dbReference>
<evidence type="ECO:0000256" key="6">
    <source>
        <dbReference type="ARBA" id="ARBA00022832"/>
    </source>
</evidence>
<evidence type="ECO:0000256" key="3">
    <source>
        <dbReference type="ARBA" id="ARBA00006484"/>
    </source>
</evidence>
<comment type="similarity">
    <text evidence="3">Belongs to the short-chain dehydrogenases/reductases (SDR) family.</text>
</comment>
<dbReference type="InterPro" id="IPR002347">
    <property type="entry name" value="SDR_fam"/>
</dbReference>
<evidence type="ECO:0000256" key="14">
    <source>
        <dbReference type="ARBA" id="ARBA00038849"/>
    </source>
</evidence>
<dbReference type="Pfam" id="PF13561">
    <property type="entry name" value="adh_short_C2"/>
    <property type="match status" value="1"/>
</dbReference>
<accession>A0A6S7A4S8</accession>
<keyword evidence="7" id="KW-0521">NADP</keyword>
<dbReference type="FunFam" id="3.40.50.720:FF:000084">
    <property type="entry name" value="Short-chain dehydrogenase reductase"/>
    <property type="match status" value="1"/>
</dbReference>
<evidence type="ECO:0000256" key="4">
    <source>
        <dbReference type="ARBA" id="ARBA00022516"/>
    </source>
</evidence>
<name>A0A6S7A4S8_9BURK</name>
<proteinExistence type="inferred from homology"/>
<dbReference type="PANTHER" id="PTHR24317:SF7">
    <property type="entry name" value="PEROXISOMAL TRANS-2-ENOYL-COA REDUCTASE"/>
    <property type="match status" value="1"/>
</dbReference>
<keyword evidence="11" id="KW-0275">Fatty acid biosynthesis</keyword>
<evidence type="ECO:0000256" key="11">
    <source>
        <dbReference type="ARBA" id="ARBA00023160"/>
    </source>
</evidence>
<comment type="catalytic activity">
    <reaction evidence="18">
        <text>(2E)-hexenoyl-CoA + NADPH + H(+) = hexanoyl-CoA + NADP(+)</text>
        <dbReference type="Rhea" id="RHEA:44956"/>
        <dbReference type="ChEBI" id="CHEBI:15378"/>
        <dbReference type="ChEBI" id="CHEBI:57783"/>
        <dbReference type="ChEBI" id="CHEBI:58349"/>
        <dbReference type="ChEBI" id="CHEBI:62077"/>
        <dbReference type="ChEBI" id="CHEBI:62620"/>
    </reaction>
    <physiologicalReaction direction="left-to-right" evidence="18">
        <dbReference type="Rhea" id="RHEA:44957"/>
    </physiologicalReaction>
</comment>
<dbReference type="GO" id="GO:0006633">
    <property type="term" value="P:fatty acid biosynthetic process"/>
    <property type="evidence" value="ECO:0007669"/>
    <property type="project" value="UniProtKB-KW"/>
</dbReference>
<evidence type="ECO:0000256" key="19">
    <source>
        <dbReference type="ARBA" id="ARBA00049251"/>
    </source>
</evidence>
<keyword evidence="10" id="KW-0576">Peroxisome</keyword>
<evidence type="ECO:0000256" key="18">
    <source>
        <dbReference type="ARBA" id="ARBA00049108"/>
    </source>
</evidence>
<comment type="catalytic activity">
    <reaction evidence="19">
        <text>a (2E)-enoyl-CoA + NADPH + H(+) = a 2,3-saturated acyl-CoA + NADP(+)</text>
        <dbReference type="Rhea" id="RHEA:33763"/>
        <dbReference type="ChEBI" id="CHEBI:15378"/>
        <dbReference type="ChEBI" id="CHEBI:57783"/>
        <dbReference type="ChEBI" id="CHEBI:58349"/>
        <dbReference type="ChEBI" id="CHEBI:58856"/>
        <dbReference type="ChEBI" id="CHEBI:65111"/>
        <dbReference type="EC" id="1.3.1.38"/>
    </reaction>
    <physiologicalReaction direction="left-to-right" evidence="19">
        <dbReference type="Rhea" id="RHEA:33764"/>
    </physiologicalReaction>
</comment>
<dbReference type="EC" id="1.3.1.38" evidence="14"/>
<evidence type="ECO:0000256" key="10">
    <source>
        <dbReference type="ARBA" id="ARBA00023140"/>
    </source>
</evidence>
<dbReference type="RefSeq" id="WP_175169911.1">
    <property type="nucleotide sequence ID" value="NZ_CADIJQ010000003.1"/>
</dbReference>
<keyword evidence="4" id="KW-0444">Lipid biosynthesis</keyword>
<sequence>MNPLSDGQAAGTRTDSHANAGADSRYASVFRPGLFDGKTVVVTGGGSGLGRCTAHELAALGARLALVGRKQDKLDAAAAELARIYPEAAERISLHACDIRDEAGVRATVSDVLTRHGAIDGLFNCAGGQFPAPLDRISFNGWNAVVQNNLHGTFLMAREVYTQHMRQHGGAIVNMLADIWGGMPGMGHSGAARAGVWNLTETAACEWAHAGVRVNAVAPGWIASSGMDSYDDHYRAVLRELKTKVPLQRFGTEAELAAAVVFLLSPAAAFINGSVIRVDGGVPNARHSWTLQPAERGEVYNGFPQYVAPSLFAEPAPGSSDSSDASDA</sequence>
<comment type="catalytic activity">
    <reaction evidence="20">
        <text>(2E)-decenoyl-CoA + NADPH + H(+) = decanoyl-CoA + NADP(+)</text>
        <dbReference type="Rhea" id="RHEA:44960"/>
        <dbReference type="ChEBI" id="CHEBI:15378"/>
        <dbReference type="ChEBI" id="CHEBI:57783"/>
        <dbReference type="ChEBI" id="CHEBI:58349"/>
        <dbReference type="ChEBI" id="CHEBI:61406"/>
        <dbReference type="ChEBI" id="CHEBI:61430"/>
    </reaction>
    <physiologicalReaction direction="left-to-right" evidence="20">
        <dbReference type="Rhea" id="RHEA:44961"/>
    </physiologicalReaction>
</comment>
<reference evidence="23 24" key="1">
    <citation type="submission" date="2020-04" db="EMBL/GenBank/DDBJ databases">
        <authorList>
            <person name="De Canck E."/>
        </authorList>
    </citation>
    <scope>NUCLEOTIDE SEQUENCE [LARGE SCALE GENOMIC DNA]</scope>
    <source>
        <strain evidence="23 24">LMG 3441</strain>
    </source>
</reference>
<evidence type="ECO:0000256" key="7">
    <source>
        <dbReference type="ARBA" id="ARBA00022857"/>
    </source>
</evidence>
<comment type="catalytic activity">
    <reaction evidence="16">
        <text>(2E)-dodecenoyl-CoA + NADPH + H(+) = dodecanoyl-CoA + NADP(+)</text>
        <dbReference type="Rhea" id="RHEA:44964"/>
        <dbReference type="ChEBI" id="CHEBI:15378"/>
        <dbReference type="ChEBI" id="CHEBI:57330"/>
        <dbReference type="ChEBI" id="CHEBI:57375"/>
        <dbReference type="ChEBI" id="CHEBI:57783"/>
        <dbReference type="ChEBI" id="CHEBI:58349"/>
    </reaction>
    <physiologicalReaction direction="left-to-right" evidence="16">
        <dbReference type="Rhea" id="RHEA:44965"/>
    </physiologicalReaction>
</comment>
<protein>
    <recommendedName>
        <fullName evidence="15">Peroxisomal trans-2-enoyl-CoA reductase</fullName>
        <ecNumber evidence="14">1.3.1.38</ecNumber>
    </recommendedName>
</protein>
<comment type="function">
    <text evidence="12">Participates in chain elongation of fatty acids. Catalyzes the reduction of trans-2-enoyl-CoAs of varying chain lengths from 6:1 to 16:1, having maximum activity with 10:1 CoA. Has no 2,4-dienoyl-CoA reductase activity.</text>
</comment>
<evidence type="ECO:0000256" key="17">
    <source>
        <dbReference type="ARBA" id="ARBA00048686"/>
    </source>
</evidence>
<evidence type="ECO:0000256" key="13">
    <source>
        <dbReference type="ARBA" id="ARBA00038622"/>
    </source>
</evidence>